<dbReference type="PANTHER" id="PTHR33116:SF78">
    <property type="entry name" value="OS12G0587133 PROTEIN"/>
    <property type="match status" value="1"/>
</dbReference>
<evidence type="ECO:0000313" key="3">
    <source>
        <dbReference type="Proteomes" id="UP000823388"/>
    </source>
</evidence>
<proteinExistence type="predicted"/>
<dbReference type="AlphaFoldDB" id="A0A8T0WH39"/>
<dbReference type="PANTHER" id="PTHR33116">
    <property type="entry name" value="REVERSE TRANSCRIPTASE ZINC-BINDING DOMAIN-CONTAINING PROTEIN-RELATED-RELATED"/>
    <property type="match status" value="1"/>
</dbReference>
<protein>
    <recommendedName>
        <fullName evidence="1">Reverse transcriptase zinc-binding domain-containing protein</fullName>
    </recommendedName>
</protein>
<sequence length="276" mass="32917">MSDKLPKWVIDEIDSLRRNFLWSGKETALRGKNMVAWPTVCCPTGCGGLEVQALFDASVTVQVGNGERTLFWRDNWINGSSVFRMAPYLFQVIPKRITKRRTVAEALPHRQWIRDIRGRWIWKNWAPQRVKFFTWLALKQRLWTADRRRRHGLDAHDICWLCDQEQETADHLLVNCSFAKQIWWNMLSWMDCACTFPMPMELHQWWKHIRQMQVKERRRGLDTLVMLILWCLWKERNARLFDNLSSNALEVQDRIKVDIKLWIDAGATRLGCLRHE</sequence>
<dbReference type="Pfam" id="PF13966">
    <property type="entry name" value="zf-RVT"/>
    <property type="match status" value="1"/>
</dbReference>
<feature type="domain" description="Reverse transcriptase zinc-binding" evidence="1">
    <location>
        <begin position="119"/>
        <end position="183"/>
    </location>
</feature>
<evidence type="ECO:0000313" key="2">
    <source>
        <dbReference type="EMBL" id="KAG2648901.1"/>
    </source>
</evidence>
<keyword evidence="3" id="KW-1185">Reference proteome</keyword>
<evidence type="ECO:0000259" key="1">
    <source>
        <dbReference type="Pfam" id="PF13966"/>
    </source>
</evidence>
<dbReference type="EMBL" id="CM029038">
    <property type="protein sequence ID" value="KAG2648901.1"/>
    <property type="molecule type" value="Genomic_DNA"/>
</dbReference>
<organism evidence="2 3">
    <name type="scientific">Panicum virgatum</name>
    <name type="common">Blackwell switchgrass</name>
    <dbReference type="NCBI Taxonomy" id="38727"/>
    <lineage>
        <taxon>Eukaryota</taxon>
        <taxon>Viridiplantae</taxon>
        <taxon>Streptophyta</taxon>
        <taxon>Embryophyta</taxon>
        <taxon>Tracheophyta</taxon>
        <taxon>Spermatophyta</taxon>
        <taxon>Magnoliopsida</taxon>
        <taxon>Liliopsida</taxon>
        <taxon>Poales</taxon>
        <taxon>Poaceae</taxon>
        <taxon>PACMAD clade</taxon>
        <taxon>Panicoideae</taxon>
        <taxon>Panicodae</taxon>
        <taxon>Paniceae</taxon>
        <taxon>Panicinae</taxon>
        <taxon>Panicum</taxon>
        <taxon>Panicum sect. Hiantes</taxon>
    </lineage>
</organism>
<comment type="caution">
    <text evidence="2">The sequence shown here is derived from an EMBL/GenBank/DDBJ whole genome shotgun (WGS) entry which is preliminary data.</text>
</comment>
<accession>A0A8T0WH39</accession>
<name>A0A8T0WH39_PANVG</name>
<reference evidence="2" key="1">
    <citation type="submission" date="2020-05" db="EMBL/GenBank/DDBJ databases">
        <title>WGS assembly of Panicum virgatum.</title>
        <authorList>
            <person name="Lovell J.T."/>
            <person name="Jenkins J."/>
            <person name="Shu S."/>
            <person name="Juenger T.E."/>
            <person name="Schmutz J."/>
        </authorList>
    </citation>
    <scope>NUCLEOTIDE SEQUENCE</scope>
    <source>
        <strain evidence="2">AP13</strain>
    </source>
</reference>
<dbReference type="InterPro" id="IPR026960">
    <property type="entry name" value="RVT-Znf"/>
</dbReference>
<dbReference type="Proteomes" id="UP000823388">
    <property type="component" value="Chromosome 1N"/>
</dbReference>
<gene>
    <name evidence="2" type="ORF">PVAP13_1NG072050</name>
</gene>